<protein>
    <submittedName>
        <fullName evidence="1">Uncharacterized protein</fullName>
    </submittedName>
</protein>
<evidence type="ECO:0000313" key="1">
    <source>
        <dbReference type="EMBL" id="CAK5074017.1"/>
    </source>
</evidence>
<proteinExistence type="predicted"/>
<evidence type="ECO:0000313" key="2">
    <source>
        <dbReference type="Proteomes" id="UP001497535"/>
    </source>
</evidence>
<reference evidence="1" key="1">
    <citation type="submission" date="2023-11" db="EMBL/GenBank/DDBJ databases">
        <authorList>
            <person name="Poullet M."/>
        </authorList>
    </citation>
    <scope>NUCLEOTIDE SEQUENCE</scope>
    <source>
        <strain evidence="1">E1834</strain>
    </source>
</reference>
<comment type="caution">
    <text evidence="1">The sequence shown here is derived from an EMBL/GenBank/DDBJ whole genome shotgun (WGS) entry which is preliminary data.</text>
</comment>
<gene>
    <name evidence="1" type="ORF">MENTE1834_LOCUS20717</name>
</gene>
<accession>A0ACB0Z6C3</accession>
<sequence length="128" mass="15659">MMALKRKILLYERLLKEKTRENTKLLEDKKIVEASETRKLTEKLENECQRLRVHLAQSVPETEFLKEKDQYLTIINRLIDENMHLRQVVGKFEHKRKGWNFFIKNNSDFVDKILIFKFIYFHNSDFRQ</sequence>
<dbReference type="EMBL" id="CAVMJV010000024">
    <property type="protein sequence ID" value="CAK5074017.1"/>
    <property type="molecule type" value="Genomic_DNA"/>
</dbReference>
<dbReference type="Proteomes" id="UP001497535">
    <property type="component" value="Unassembled WGS sequence"/>
</dbReference>
<keyword evidence="2" id="KW-1185">Reference proteome</keyword>
<name>A0ACB0Z6C3_MELEN</name>
<organism evidence="1 2">
    <name type="scientific">Meloidogyne enterolobii</name>
    <name type="common">Root-knot nematode worm</name>
    <name type="synonym">Meloidogyne mayaguensis</name>
    <dbReference type="NCBI Taxonomy" id="390850"/>
    <lineage>
        <taxon>Eukaryota</taxon>
        <taxon>Metazoa</taxon>
        <taxon>Ecdysozoa</taxon>
        <taxon>Nematoda</taxon>
        <taxon>Chromadorea</taxon>
        <taxon>Rhabditida</taxon>
        <taxon>Tylenchina</taxon>
        <taxon>Tylenchomorpha</taxon>
        <taxon>Tylenchoidea</taxon>
        <taxon>Meloidogynidae</taxon>
        <taxon>Meloidogyninae</taxon>
        <taxon>Meloidogyne</taxon>
    </lineage>
</organism>